<dbReference type="EMBL" id="JAACJS010000015">
    <property type="protein sequence ID" value="NCI51090.1"/>
    <property type="molecule type" value="Genomic_DNA"/>
</dbReference>
<feature type="transmembrane region" description="Helical" evidence="1">
    <location>
        <begin position="6"/>
        <end position="25"/>
    </location>
</feature>
<proteinExistence type="predicted"/>
<dbReference type="RefSeq" id="WP_161819387.1">
    <property type="nucleotide sequence ID" value="NZ_JAACJS010000015.1"/>
</dbReference>
<keyword evidence="1" id="KW-0472">Membrane</keyword>
<keyword evidence="1" id="KW-1133">Transmembrane helix</keyword>
<keyword evidence="1" id="KW-0812">Transmembrane</keyword>
<comment type="caution">
    <text evidence="2">The sequence shown here is derived from an EMBL/GenBank/DDBJ whole genome shotgun (WGS) entry which is preliminary data.</text>
</comment>
<reference evidence="2 3" key="1">
    <citation type="submission" date="2020-01" db="EMBL/GenBank/DDBJ databases">
        <title>Genome analysis.</title>
        <authorList>
            <person name="Wu S."/>
            <person name="Wang G."/>
        </authorList>
    </citation>
    <scope>NUCLEOTIDE SEQUENCE [LARGE SCALE GENOMIC DNA]</scope>
    <source>
        <strain evidence="2 3">SYL130</strain>
    </source>
</reference>
<evidence type="ECO:0000313" key="3">
    <source>
        <dbReference type="Proteomes" id="UP000753802"/>
    </source>
</evidence>
<sequence length="140" mass="16271">MSYVVFLIALFAVIMIAGIVALLRYQRKQKEKIFSDKVLFLKTYGKELKVNFEDCAIVHRSYLEDGENGGKIEKHVSIVTCHAENINDKKAFFKTLPVFLPEDELQKRLSKQKRTSVYYNPSDPSIYFFDVGFLQEFMTV</sequence>
<dbReference type="Proteomes" id="UP000753802">
    <property type="component" value="Unassembled WGS sequence"/>
</dbReference>
<protein>
    <submittedName>
        <fullName evidence="2">Uncharacterized protein</fullName>
    </submittedName>
</protein>
<evidence type="ECO:0000313" key="2">
    <source>
        <dbReference type="EMBL" id="NCI51090.1"/>
    </source>
</evidence>
<organism evidence="2 3">
    <name type="scientific">Sediminibacterium roseum</name>
    <dbReference type="NCBI Taxonomy" id="1978412"/>
    <lineage>
        <taxon>Bacteria</taxon>
        <taxon>Pseudomonadati</taxon>
        <taxon>Bacteroidota</taxon>
        <taxon>Chitinophagia</taxon>
        <taxon>Chitinophagales</taxon>
        <taxon>Chitinophagaceae</taxon>
        <taxon>Sediminibacterium</taxon>
    </lineage>
</organism>
<accession>A0ABW9ZX38</accession>
<keyword evidence="3" id="KW-1185">Reference proteome</keyword>
<gene>
    <name evidence="2" type="ORF">GWC95_14250</name>
</gene>
<name>A0ABW9ZX38_9BACT</name>
<evidence type="ECO:0000256" key="1">
    <source>
        <dbReference type="SAM" id="Phobius"/>
    </source>
</evidence>